<sequence length="110" mass="11892">MSQHSNEAKTLVDVGLQVGLDAAEAPDACEMSRYKEDYVLGFVVGRSISESVQRSSRMAGAAVAGQLGARYALPLDRVLVELEFSRELVGEVRRAYEEGLRSAASARNSD</sequence>
<keyword evidence="2" id="KW-1185">Reference proteome</keyword>
<evidence type="ECO:0000313" key="2">
    <source>
        <dbReference type="Proteomes" id="UP001494588"/>
    </source>
</evidence>
<dbReference type="Pfam" id="PF11115">
    <property type="entry name" value="DUF2623"/>
    <property type="match status" value="1"/>
</dbReference>
<organism evidence="1 2">
    <name type="scientific">Paraburkholderia sabiae</name>
    <dbReference type="NCBI Taxonomy" id="273251"/>
    <lineage>
        <taxon>Bacteria</taxon>
        <taxon>Pseudomonadati</taxon>
        <taxon>Pseudomonadota</taxon>
        <taxon>Betaproteobacteria</taxon>
        <taxon>Burkholderiales</taxon>
        <taxon>Burkholderiaceae</taxon>
        <taxon>Paraburkholderia</taxon>
    </lineage>
</organism>
<reference evidence="1 2" key="1">
    <citation type="submission" date="2024-01" db="EMBL/GenBank/DDBJ databases">
        <title>The diversity of rhizobia nodulating Mimosa spp. in eleven states of Brazil covering several biomes is determined by host plant, location, and edaphic factors.</title>
        <authorList>
            <person name="Rouws L."/>
            <person name="Barauna A."/>
            <person name="Beukes C."/>
            <person name="De Faria S.M."/>
            <person name="Gross E."/>
            <person name="Dos Reis Junior F.B."/>
            <person name="Simon M."/>
            <person name="Maluk M."/>
            <person name="Odee D.W."/>
            <person name="Kenicer G."/>
            <person name="Young J.P.W."/>
            <person name="Reis V.M."/>
            <person name="Zilli J."/>
            <person name="James E.K."/>
        </authorList>
    </citation>
    <scope>NUCLEOTIDE SEQUENCE [LARGE SCALE GENOMIC DNA]</scope>
    <source>
        <strain evidence="1 2">JPY77</strain>
    </source>
</reference>
<name>A0ABU9QR12_9BURK</name>
<protein>
    <submittedName>
        <fullName evidence="1">DUF2623 family protein</fullName>
    </submittedName>
</protein>
<comment type="caution">
    <text evidence="1">The sequence shown here is derived from an EMBL/GenBank/DDBJ whole genome shotgun (WGS) entry which is preliminary data.</text>
</comment>
<dbReference type="EMBL" id="JAZHGC010000064">
    <property type="protein sequence ID" value="MEM5291930.1"/>
    <property type="molecule type" value="Genomic_DNA"/>
</dbReference>
<accession>A0ABU9QR12</accession>
<dbReference type="InterPro" id="IPR022574">
    <property type="entry name" value="DUF2623"/>
</dbReference>
<dbReference type="RefSeq" id="WP_201653447.1">
    <property type="nucleotide sequence ID" value="NZ_CAJHCS010000018.1"/>
</dbReference>
<dbReference type="Proteomes" id="UP001494588">
    <property type="component" value="Unassembled WGS sequence"/>
</dbReference>
<gene>
    <name evidence="1" type="ORF">V4C55_40155</name>
</gene>
<proteinExistence type="predicted"/>
<evidence type="ECO:0000313" key="1">
    <source>
        <dbReference type="EMBL" id="MEM5291930.1"/>
    </source>
</evidence>